<keyword evidence="2" id="KW-1185">Reference proteome</keyword>
<gene>
    <name evidence="1" type="ORF">JCM19235_6792</name>
</gene>
<name>A0A090RVI0_9VIBR</name>
<sequence>MQIKTHLLIGLTSLVSINVVANEKKTIEPQQFLTFPSDRTASLVLECAESLWEHDEDKGVTKFTLTPEKNRKRCEFAIQGLLQRDVAFRLSFEFKVNELYDDPVNWHSYFQFHSFPDEGEQWRCPVSALESRGGTLRMFNRWDEQHISSTINGTCANDGNSIQARTLFSERTFNVGSWNEFTVEGVMSTNDEGHISVSLNDELLSEVVGPNTFNDDREPYFKLGIYKPTRWQRMIILHYRSEMWSLSKLC</sequence>
<dbReference type="EMBL" id="BBMR01000002">
    <property type="protein sequence ID" value="GAL18239.1"/>
    <property type="molecule type" value="Genomic_DNA"/>
</dbReference>
<dbReference type="AlphaFoldDB" id="A0A090RVI0"/>
<accession>A0A090RVI0</accession>
<dbReference type="Proteomes" id="UP000029228">
    <property type="component" value="Unassembled WGS sequence"/>
</dbReference>
<dbReference type="OrthoDB" id="5884567at2"/>
<evidence type="ECO:0000313" key="2">
    <source>
        <dbReference type="Proteomes" id="UP000029228"/>
    </source>
</evidence>
<protein>
    <submittedName>
        <fullName evidence="1">Type I secretion target repeat protein</fullName>
    </submittedName>
</protein>
<dbReference type="InterPro" id="IPR025975">
    <property type="entry name" value="Polysacc_lyase"/>
</dbReference>
<dbReference type="Gene3D" id="2.60.120.200">
    <property type="match status" value="1"/>
</dbReference>
<dbReference type="STRING" id="990268.JCM19235_6792"/>
<evidence type="ECO:0000313" key="1">
    <source>
        <dbReference type="EMBL" id="GAL18239.1"/>
    </source>
</evidence>
<reference evidence="1 2" key="1">
    <citation type="submission" date="2014-09" db="EMBL/GenBank/DDBJ databases">
        <title>Vibrio maritimus JCM 19235. (C45) whole genome shotgun sequence.</title>
        <authorList>
            <person name="Sawabe T."/>
            <person name="Meirelles P."/>
            <person name="Nakanishi M."/>
            <person name="Sayaka M."/>
            <person name="Hattori M."/>
            <person name="Ohkuma M."/>
        </authorList>
    </citation>
    <scope>NUCLEOTIDE SEQUENCE [LARGE SCALE GENOMIC DNA]</scope>
    <source>
        <strain evidence="2">JCM19235</strain>
    </source>
</reference>
<organism evidence="1 2">
    <name type="scientific">Vibrio maritimus</name>
    <dbReference type="NCBI Taxonomy" id="990268"/>
    <lineage>
        <taxon>Bacteria</taxon>
        <taxon>Pseudomonadati</taxon>
        <taxon>Pseudomonadota</taxon>
        <taxon>Gammaproteobacteria</taxon>
        <taxon>Vibrionales</taxon>
        <taxon>Vibrionaceae</taxon>
        <taxon>Vibrio</taxon>
    </lineage>
</organism>
<comment type="caution">
    <text evidence="1">The sequence shown here is derived from an EMBL/GenBank/DDBJ whole genome shotgun (WGS) entry which is preliminary data.</text>
</comment>
<proteinExistence type="predicted"/>
<dbReference type="Pfam" id="PF14099">
    <property type="entry name" value="Polysacc_lyase"/>
    <property type="match status" value="1"/>
</dbReference>